<evidence type="ECO:0000313" key="2">
    <source>
        <dbReference type="Proteomes" id="UP001055879"/>
    </source>
</evidence>
<proteinExistence type="predicted"/>
<reference evidence="2" key="1">
    <citation type="journal article" date="2022" name="Mol. Ecol. Resour.">
        <title>The genomes of chicory, endive, great burdock and yacon provide insights into Asteraceae palaeo-polyploidization history and plant inulin production.</title>
        <authorList>
            <person name="Fan W."/>
            <person name="Wang S."/>
            <person name="Wang H."/>
            <person name="Wang A."/>
            <person name="Jiang F."/>
            <person name="Liu H."/>
            <person name="Zhao H."/>
            <person name="Xu D."/>
            <person name="Zhang Y."/>
        </authorList>
    </citation>
    <scope>NUCLEOTIDE SEQUENCE [LARGE SCALE GENOMIC DNA]</scope>
    <source>
        <strain evidence="2">cv. Niubang</strain>
    </source>
</reference>
<evidence type="ECO:0000313" key="1">
    <source>
        <dbReference type="EMBL" id="KAI3729334.1"/>
    </source>
</evidence>
<gene>
    <name evidence="1" type="ORF">L6452_17990</name>
</gene>
<organism evidence="1 2">
    <name type="scientific">Arctium lappa</name>
    <name type="common">Greater burdock</name>
    <name type="synonym">Lappa major</name>
    <dbReference type="NCBI Taxonomy" id="4217"/>
    <lineage>
        <taxon>Eukaryota</taxon>
        <taxon>Viridiplantae</taxon>
        <taxon>Streptophyta</taxon>
        <taxon>Embryophyta</taxon>
        <taxon>Tracheophyta</taxon>
        <taxon>Spermatophyta</taxon>
        <taxon>Magnoliopsida</taxon>
        <taxon>eudicotyledons</taxon>
        <taxon>Gunneridae</taxon>
        <taxon>Pentapetalae</taxon>
        <taxon>asterids</taxon>
        <taxon>campanulids</taxon>
        <taxon>Asterales</taxon>
        <taxon>Asteraceae</taxon>
        <taxon>Carduoideae</taxon>
        <taxon>Cardueae</taxon>
        <taxon>Arctiinae</taxon>
        <taxon>Arctium</taxon>
    </lineage>
</organism>
<sequence>MQSGNHSPSSGGTAIFLLYDGCGCIVESNVYPFLTFNEEQLVDILYSIDRSFVQEEESPNLSPAMLIACYFLPKCHLSAPMTHLINLKDVFEFQLIHELCLYVLSASQRTELIRATLATLHAFLSWIPLGYIFESPLVAALNFGDFYNVQYVNMYNTYVELSIRGGCFLKSFAVALVSFLLLCSYMYTVLPTSTNIPDAYAQGSSEEQVAHMISLPGAFPAVVAGAVQALFDRISELDMECLTHLIVWFSHLLSNFQFIWPGKYGLMFWSFQAPRVLVQEVLDTEVRLSYWDKVNQLVPDFRYDSEEEITLNIHFQQNLMSVITAGQSAAKAKAELDAAETELMIIAKAELDAAETELMIIVQTYTSQCKERDSAISIIAEFIATLLLHYITVLTVIGYKSQTDPSQCGGVGSLGITSSSFIALPVILPRAVMSCTLWLNAWVQSVKSFQKTYYHNYSGGANELADGYSKGTGLGAEMIGTFVLVYTVFSATDPKRNASDSHVPVLAPLPIGFAAFMVHLATILITAPESTQLVVLVPPSSLEKTKPGMINNLVVNSFTLGGSGSSGLPSGLDCRQRNFPCNRGAPRYSDFGINYGGPPITSSSQLNHEQDNEVLGQPNVYSLFQTARLSAGSLRYYGLGLENGNYTVSLQFAELQIENGPTWRSLGRRVFDIYLQISHPVAIIAEFIATLLLHYITVLTVIGYKSQTDPSQCGGVGSLGITSSSFIALPVILPRAVMSCTLWLNAWVQSVKSFQKTYYHNYSGGANELADGYSKGTGLGAEMIGTFVLVYTVFSATDPKRNASDSHVPVLAPLPIGFAVFMVHLATILITAPESTQLVVLVPPSSMEKTKPGMINNLVVNSFTLGGSGSSGLPSGLDCRQRNFPCNRGAPRYSDFGINCGGPPITSSSQLNHEQDNEVLVPGTYYLTSERRWGVSNVGQRDNPMYTASSRQQDSLLDL</sequence>
<keyword evidence="2" id="KW-1185">Reference proteome</keyword>
<name>A0ACB9C4W9_ARCLA</name>
<accession>A0ACB9C4W9</accession>
<comment type="caution">
    <text evidence="1">The sequence shown here is derived from an EMBL/GenBank/DDBJ whole genome shotgun (WGS) entry which is preliminary data.</text>
</comment>
<protein>
    <submittedName>
        <fullName evidence="1">Uncharacterized protein</fullName>
    </submittedName>
</protein>
<reference evidence="1 2" key="2">
    <citation type="journal article" date="2022" name="Mol. Ecol. Resour.">
        <title>The genomes of chicory, endive, great burdock and yacon provide insights into Asteraceae paleo-polyploidization history and plant inulin production.</title>
        <authorList>
            <person name="Fan W."/>
            <person name="Wang S."/>
            <person name="Wang H."/>
            <person name="Wang A."/>
            <person name="Jiang F."/>
            <person name="Liu H."/>
            <person name="Zhao H."/>
            <person name="Xu D."/>
            <person name="Zhang Y."/>
        </authorList>
    </citation>
    <scope>NUCLEOTIDE SEQUENCE [LARGE SCALE GENOMIC DNA]</scope>
    <source>
        <strain evidence="2">cv. Niubang</strain>
    </source>
</reference>
<dbReference type="EMBL" id="CM042051">
    <property type="protein sequence ID" value="KAI3729334.1"/>
    <property type="molecule type" value="Genomic_DNA"/>
</dbReference>
<dbReference type="Proteomes" id="UP001055879">
    <property type="component" value="Linkage Group LG05"/>
</dbReference>